<reference evidence="2" key="1">
    <citation type="submission" date="2023-03" db="EMBL/GenBank/DDBJ databases">
        <title>Massive genome expansion in bonnet fungi (Mycena s.s.) driven by repeated elements and novel gene families across ecological guilds.</title>
        <authorList>
            <consortium name="Lawrence Berkeley National Laboratory"/>
            <person name="Harder C.B."/>
            <person name="Miyauchi S."/>
            <person name="Viragh M."/>
            <person name="Kuo A."/>
            <person name="Thoen E."/>
            <person name="Andreopoulos B."/>
            <person name="Lu D."/>
            <person name="Skrede I."/>
            <person name="Drula E."/>
            <person name="Henrissat B."/>
            <person name="Morin E."/>
            <person name="Kohler A."/>
            <person name="Barry K."/>
            <person name="LaButti K."/>
            <person name="Morin E."/>
            <person name="Salamov A."/>
            <person name="Lipzen A."/>
            <person name="Mereny Z."/>
            <person name="Hegedus B."/>
            <person name="Baldrian P."/>
            <person name="Stursova M."/>
            <person name="Weitz H."/>
            <person name="Taylor A."/>
            <person name="Grigoriev I.V."/>
            <person name="Nagy L.G."/>
            <person name="Martin F."/>
            <person name="Kauserud H."/>
        </authorList>
    </citation>
    <scope>NUCLEOTIDE SEQUENCE</scope>
    <source>
        <strain evidence="2">9284</strain>
    </source>
</reference>
<proteinExistence type="predicted"/>
<dbReference type="PANTHER" id="PTHR11799">
    <property type="entry name" value="PARAOXONASE"/>
    <property type="match status" value="1"/>
</dbReference>
<dbReference type="Gene3D" id="2.120.10.30">
    <property type="entry name" value="TolB, C-terminal domain"/>
    <property type="match status" value="1"/>
</dbReference>
<feature type="signal peptide" evidence="1">
    <location>
        <begin position="1"/>
        <end position="24"/>
    </location>
</feature>
<keyword evidence="3" id="KW-1185">Reference proteome</keyword>
<feature type="chain" id="PRO_5041930190" description="Arylesterase" evidence="1">
    <location>
        <begin position="25"/>
        <end position="392"/>
    </location>
</feature>
<dbReference type="SUPFAM" id="SSF63829">
    <property type="entry name" value="Calcium-dependent phosphotriesterase"/>
    <property type="match status" value="1"/>
</dbReference>
<dbReference type="Proteomes" id="UP001221142">
    <property type="component" value="Unassembled WGS sequence"/>
</dbReference>
<accession>A0AAD7CIY9</accession>
<organism evidence="2 3">
    <name type="scientific">Roridomyces roridus</name>
    <dbReference type="NCBI Taxonomy" id="1738132"/>
    <lineage>
        <taxon>Eukaryota</taxon>
        <taxon>Fungi</taxon>
        <taxon>Dikarya</taxon>
        <taxon>Basidiomycota</taxon>
        <taxon>Agaricomycotina</taxon>
        <taxon>Agaricomycetes</taxon>
        <taxon>Agaricomycetidae</taxon>
        <taxon>Agaricales</taxon>
        <taxon>Marasmiineae</taxon>
        <taxon>Mycenaceae</taxon>
        <taxon>Roridomyces</taxon>
    </lineage>
</organism>
<evidence type="ECO:0008006" key="4">
    <source>
        <dbReference type="Google" id="ProtNLM"/>
    </source>
</evidence>
<evidence type="ECO:0000256" key="1">
    <source>
        <dbReference type="SAM" id="SignalP"/>
    </source>
</evidence>
<dbReference type="InterPro" id="IPR011042">
    <property type="entry name" value="6-blade_b-propeller_TolB-like"/>
</dbReference>
<protein>
    <recommendedName>
        <fullName evidence="4">Arylesterase</fullName>
    </recommendedName>
</protein>
<keyword evidence="1" id="KW-0732">Signal</keyword>
<dbReference type="InterPro" id="IPR051288">
    <property type="entry name" value="Serum_paraoxonase/arylesterase"/>
</dbReference>
<sequence length="392" mass="42424">MSLKFKTAFFIAALSIVGWRSGRAGYQMFVSRSSPKSYYAGNPDSCILKTAPGFEFCEDAAFWDVHGNASLSRSVLVSCDPGRKGWNTVMGPLLHPDPHGSLWLVKVHTAEPQRLELNNYPANHDFHPLGMAVSPSYGNGDSNLFVVNHARARTVIEQFTLSPSGVATHVRTLSSPFFVSPNSIALTSPDSFYVTNDHLMTRRLPSPFGHVLPMVETLFGLPLGWVSHITLDPDTTSSTPIKRHEFSALFIPFANGVSISPSGSQVAVASSSLGEVFLFSRDQTTNLLSRTKTVPLPFLPDNLDFDETGTVIVAGHPHFLSLIKVKSDPTPAAVAPSWIASVNPEDSTVETLFRSDGTFFSSSSTGLRDFEGVLWGTGLYATEGLLICGASK</sequence>
<name>A0AAD7CIY9_9AGAR</name>
<evidence type="ECO:0000313" key="3">
    <source>
        <dbReference type="Proteomes" id="UP001221142"/>
    </source>
</evidence>
<evidence type="ECO:0000313" key="2">
    <source>
        <dbReference type="EMBL" id="KAJ7650318.1"/>
    </source>
</evidence>
<dbReference type="PANTHER" id="PTHR11799:SF30">
    <property type="entry name" value="SERUM PARAOXONASE_ARYLESTERASE 2"/>
    <property type="match status" value="1"/>
</dbReference>
<comment type="caution">
    <text evidence="2">The sequence shown here is derived from an EMBL/GenBank/DDBJ whole genome shotgun (WGS) entry which is preliminary data.</text>
</comment>
<dbReference type="AlphaFoldDB" id="A0AAD7CIY9"/>
<gene>
    <name evidence="2" type="ORF">FB45DRAFT_779333</name>
</gene>
<dbReference type="EMBL" id="JARKIF010000001">
    <property type="protein sequence ID" value="KAJ7650318.1"/>
    <property type="molecule type" value="Genomic_DNA"/>
</dbReference>